<evidence type="ECO:0000313" key="3">
    <source>
        <dbReference type="EMBL" id="WPB00639.1"/>
    </source>
</evidence>
<dbReference type="AlphaFoldDB" id="A0A2G5I5S6"/>
<accession>A0A2G5I5S6</accession>
<reference evidence="2 4" key="1">
    <citation type="submission" date="2015-10" db="EMBL/GenBank/DDBJ databases">
        <title>The cercosporin biosynthetic gene cluster was horizontally transferred to several fungal lineages and shown to be expanded in Cercospora beticola based on microsynteny with recipient genomes.</title>
        <authorList>
            <person name="De Jonge R."/>
            <person name="Ebert M.K."/>
            <person name="Suttle J.C."/>
            <person name="Jurick Ii W.M."/>
            <person name="Secor G.A."/>
            <person name="Thomma B.P."/>
            <person name="Van De Peer Y."/>
            <person name="Bolton M.D."/>
        </authorList>
    </citation>
    <scope>NUCLEOTIDE SEQUENCE [LARGE SCALE GENOMIC DNA]</scope>
    <source>
        <strain evidence="2 4">09-40</strain>
    </source>
</reference>
<protein>
    <submittedName>
        <fullName evidence="2">Uncharacterized protein</fullName>
    </submittedName>
</protein>
<keyword evidence="1" id="KW-0732">Signal</keyword>
<organism evidence="2 4">
    <name type="scientific">Cercospora beticola</name>
    <name type="common">Sugarbeet leaf spot fungus</name>
    <dbReference type="NCBI Taxonomy" id="122368"/>
    <lineage>
        <taxon>Eukaryota</taxon>
        <taxon>Fungi</taxon>
        <taxon>Dikarya</taxon>
        <taxon>Ascomycota</taxon>
        <taxon>Pezizomycotina</taxon>
        <taxon>Dothideomycetes</taxon>
        <taxon>Dothideomycetidae</taxon>
        <taxon>Mycosphaerellales</taxon>
        <taxon>Mycosphaerellaceae</taxon>
        <taxon>Cercospora</taxon>
    </lineage>
</organism>
<proteinExistence type="predicted"/>
<evidence type="ECO:0000313" key="2">
    <source>
        <dbReference type="EMBL" id="PIB00151.1"/>
    </source>
</evidence>
<keyword evidence="5" id="KW-1185">Reference proteome</keyword>
<dbReference type="Proteomes" id="UP000230605">
    <property type="component" value="Chromosome 3"/>
</dbReference>
<feature type="chain" id="PRO_5013687026" evidence="1">
    <location>
        <begin position="19"/>
        <end position="394"/>
    </location>
</feature>
<name>A0A2G5I5S6_CERBT</name>
<feature type="signal peptide" evidence="1">
    <location>
        <begin position="1"/>
        <end position="18"/>
    </location>
</feature>
<evidence type="ECO:0000256" key="1">
    <source>
        <dbReference type="SAM" id="SignalP"/>
    </source>
</evidence>
<sequence>MKYNIICAIVTVVIGASAAPVADPVLPAQRFGFPRQRHHPQADEAVLDEKRDAVFVGQYDDPRKQGSFGLFRNRLQGLKNEKRRVISIDQLPRFSDDYKNWLGIGPQINERSADNGYLTVDVDQLPRFSGNRDWLGIGPQINARSADNNYLTIDVDQLQKFGGNRDFLGIGPQISARDATNSLYDALSRYGFGPEDVKRDLDLSHFRDHFPQDTIIGTAQNPKWILPAEKRDAEAEAEPIVRLPGMPLVNTQECNDPLLCASLNEKREAEAESFMHIPGTPFLDNCKSPWCVALKAKREAEAKPILKLPDMPFVNPENCDSPLCASLKQKREAEAEALLRLPGMPALDLKGCKSPYCVSLKQKREAEAKALLRIPGMPAGGPGCRGPTCESWKQ</sequence>
<dbReference type="EMBL" id="LKMD01000101">
    <property type="protein sequence ID" value="PIB00151.1"/>
    <property type="molecule type" value="Genomic_DNA"/>
</dbReference>
<gene>
    <name evidence="2" type="ORF">CB0940_03464</name>
    <name evidence="3" type="ORF">RHO25_005259</name>
</gene>
<dbReference type="Proteomes" id="UP001302367">
    <property type="component" value="Chromosome 3"/>
</dbReference>
<evidence type="ECO:0000313" key="5">
    <source>
        <dbReference type="Proteomes" id="UP001302367"/>
    </source>
</evidence>
<dbReference type="EMBL" id="CP134186">
    <property type="protein sequence ID" value="WPB00639.1"/>
    <property type="molecule type" value="Genomic_DNA"/>
</dbReference>
<dbReference type="OrthoDB" id="3635514at2759"/>
<reference evidence="3 5" key="2">
    <citation type="submission" date="2023-09" db="EMBL/GenBank/DDBJ databases">
        <title>Complete-Gapless Cercospora beticola genome.</title>
        <authorList>
            <person name="Wyatt N.A."/>
            <person name="Spanner R.E."/>
            <person name="Bolton M.D."/>
        </authorList>
    </citation>
    <scope>NUCLEOTIDE SEQUENCE [LARGE SCALE GENOMIC DNA]</scope>
    <source>
        <strain evidence="3">Cb09-40</strain>
    </source>
</reference>
<evidence type="ECO:0000313" key="4">
    <source>
        <dbReference type="Proteomes" id="UP000230605"/>
    </source>
</evidence>